<feature type="transmembrane region" description="Helical" evidence="1">
    <location>
        <begin position="12"/>
        <end position="33"/>
    </location>
</feature>
<reference evidence="3" key="1">
    <citation type="submission" date="2017-08" db="EMBL/GenBank/DDBJ databases">
        <title>Direct submision.</title>
        <authorList>
            <person name="Kim S.-J."/>
            <person name="Rhee S.-K."/>
        </authorList>
    </citation>
    <scope>NUCLEOTIDE SEQUENCE [LARGE SCALE GENOMIC DNA]</scope>
    <source>
        <strain evidence="3">GI5</strain>
    </source>
</reference>
<dbReference type="AlphaFoldDB" id="A0A2K9LUA8"/>
<proteinExistence type="predicted"/>
<dbReference type="RefSeq" id="WP_101895788.1">
    <property type="nucleotide sequence ID" value="NZ_CP022684.1"/>
</dbReference>
<feature type="transmembrane region" description="Helical" evidence="1">
    <location>
        <begin position="39"/>
        <end position="60"/>
    </location>
</feature>
<dbReference type="EMBL" id="CP022684">
    <property type="protein sequence ID" value="AUM14414.1"/>
    <property type="molecule type" value="Genomic_DNA"/>
</dbReference>
<organism evidence="2 3">
    <name type="scientific">Ketobacter alkanivorans</name>
    <dbReference type="NCBI Taxonomy" id="1917421"/>
    <lineage>
        <taxon>Bacteria</taxon>
        <taxon>Pseudomonadati</taxon>
        <taxon>Pseudomonadota</taxon>
        <taxon>Gammaproteobacteria</taxon>
        <taxon>Pseudomonadales</taxon>
        <taxon>Ketobacteraceae</taxon>
        <taxon>Ketobacter</taxon>
    </lineage>
</organism>
<sequence>MKLATSTVRQLAIDSVSFMAVLALTVGGFWGLFLVNASLFTMVVFGLLMVPAMLSSTYYLGKDINEATHKLIA</sequence>
<keyword evidence="3" id="KW-1185">Reference proteome</keyword>
<keyword evidence="1" id="KW-0812">Transmembrane</keyword>
<dbReference type="OrthoDB" id="7063907at2"/>
<keyword evidence="1" id="KW-0472">Membrane</keyword>
<keyword evidence="1" id="KW-1133">Transmembrane helix</keyword>
<gene>
    <name evidence="2" type="ORF">Kalk_19150</name>
</gene>
<name>A0A2K9LUA8_9GAMM</name>
<dbReference type="KEGG" id="kak:Kalk_19150"/>
<accession>A0A2K9LUA8</accession>
<protein>
    <submittedName>
        <fullName evidence="2">Uncharacterized protein</fullName>
    </submittedName>
</protein>
<dbReference type="Proteomes" id="UP000235116">
    <property type="component" value="Chromosome"/>
</dbReference>
<evidence type="ECO:0000256" key="1">
    <source>
        <dbReference type="SAM" id="Phobius"/>
    </source>
</evidence>
<evidence type="ECO:0000313" key="2">
    <source>
        <dbReference type="EMBL" id="AUM14414.1"/>
    </source>
</evidence>
<evidence type="ECO:0000313" key="3">
    <source>
        <dbReference type="Proteomes" id="UP000235116"/>
    </source>
</evidence>